<sequence>MSMDGRGTSALDRLRARYDQEARVCPECGFEDEAGSWRVQTTGSRVYYRHLCPSCGSRSTRVLRLGGSRDDE</sequence>
<proteinExistence type="predicted"/>
<dbReference type="InterPro" id="IPR049696">
    <property type="entry name" value="HVO_0649-like"/>
</dbReference>
<protein>
    <submittedName>
        <fullName evidence="1">HVO_0649 family zinc finger protein</fullName>
    </submittedName>
</protein>
<evidence type="ECO:0000313" key="1">
    <source>
        <dbReference type="EMBL" id="MFC4358661.1"/>
    </source>
</evidence>
<dbReference type="EMBL" id="JBHSDS010000006">
    <property type="protein sequence ID" value="MFC4358661.1"/>
    <property type="molecule type" value="Genomic_DNA"/>
</dbReference>
<accession>A0ABD5PCM7</accession>
<dbReference type="Proteomes" id="UP001595921">
    <property type="component" value="Unassembled WGS sequence"/>
</dbReference>
<dbReference type="NCBIfam" id="NF041911">
    <property type="entry name" value="HVO_0649"/>
    <property type="match status" value="1"/>
</dbReference>
<name>A0ABD5PCM7_9EURY</name>
<gene>
    <name evidence="1" type="ORF">ACFO0N_11990</name>
</gene>
<dbReference type="RefSeq" id="WP_267623546.1">
    <property type="nucleotide sequence ID" value="NZ_JAODIW010000008.1"/>
</dbReference>
<dbReference type="AlphaFoldDB" id="A0ABD5PCM7"/>
<comment type="caution">
    <text evidence="1">The sequence shown here is derived from an EMBL/GenBank/DDBJ whole genome shotgun (WGS) entry which is preliminary data.</text>
</comment>
<evidence type="ECO:0000313" key="2">
    <source>
        <dbReference type="Proteomes" id="UP001595921"/>
    </source>
</evidence>
<keyword evidence="2" id="KW-1185">Reference proteome</keyword>
<organism evidence="1 2">
    <name type="scientific">Halobium salinum</name>
    <dbReference type="NCBI Taxonomy" id="1364940"/>
    <lineage>
        <taxon>Archaea</taxon>
        <taxon>Methanobacteriati</taxon>
        <taxon>Methanobacteriota</taxon>
        <taxon>Stenosarchaea group</taxon>
        <taxon>Halobacteria</taxon>
        <taxon>Halobacteriales</taxon>
        <taxon>Haloferacaceae</taxon>
        <taxon>Halobium</taxon>
    </lineage>
</organism>
<reference evidence="1 2" key="1">
    <citation type="journal article" date="2019" name="Int. J. Syst. Evol. Microbiol.">
        <title>The Global Catalogue of Microorganisms (GCM) 10K type strain sequencing project: providing services to taxonomists for standard genome sequencing and annotation.</title>
        <authorList>
            <consortium name="The Broad Institute Genomics Platform"/>
            <consortium name="The Broad Institute Genome Sequencing Center for Infectious Disease"/>
            <person name="Wu L."/>
            <person name="Ma J."/>
        </authorList>
    </citation>
    <scope>NUCLEOTIDE SEQUENCE [LARGE SCALE GENOMIC DNA]</scope>
    <source>
        <strain evidence="1 2">CGMCC 1.12553</strain>
    </source>
</reference>